<organism evidence="1 2">
    <name type="scientific">Collybiopsis confluens</name>
    <dbReference type="NCBI Taxonomy" id="2823264"/>
    <lineage>
        <taxon>Eukaryota</taxon>
        <taxon>Fungi</taxon>
        <taxon>Dikarya</taxon>
        <taxon>Basidiomycota</taxon>
        <taxon>Agaricomycotina</taxon>
        <taxon>Agaricomycetes</taxon>
        <taxon>Agaricomycetidae</taxon>
        <taxon>Agaricales</taxon>
        <taxon>Marasmiineae</taxon>
        <taxon>Omphalotaceae</taxon>
        <taxon>Collybiopsis</taxon>
    </lineage>
</organism>
<proteinExistence type="predicted"/>
<comment type="caution">
    <text evidence="1">The sequence shown here is derived from an EMBL/GenBank/DDBJ whole genome shotgun (WGS) entry which is preliminary data.</text>
</comment>
<dbReference type="OrthoDB" id="10261522at2759"/>
<dbReference type="SUPFAM" id="SSF55811">
    <property type="entry name" value="Nudix"/>
    <property type="match status" value="1"/>
</dbReference>
<reference evidence="1 2" key="1">
    <citation type="journal article" date="2020" name="ISME J.">
        <title>Uncovering the hidden diversity of litter-decomposition mechanisms in mushroom-forming fungi.</title>
        <authorList>
            <person name="Floudas D."/>
            <person name="Bentzer J."/>
            <person name="Ahren D."/>
            <person name="Johansson T."/>
            <person name="Persson P."/>
            <person name="Tunlid A."/>
        </authorList>
    </citation>
    <scope>NUCLEOTIDE SEQUENCE [LARGE SCALE GENOMIC DNA]</scope>
    <source>
        <strain evidence="1 2">CBS 406.79</strain>
    </source>
</reference>
<accession>A0A8H5I0Q0</accession>
<keyword evidence="2" id="KW-1185">Reference proteome</keyword>
<evidence type="ECO:0000313" key="2">
    <source>
        <dbReference type="Proteomes" id="UP000518752"/>
    </source>
</evidence>
<gene>
    <name evidence="1" type="ORF">D9757_000870</name>
</gene>
<dbReference type="CDD" id="cd03676">
    <property type="entry name" value="NUDIX_Tnr3_like"/>
    <property type="match status" value="1"/>
</dbReference>
<dbReference type="InterPro" id="IPR015797">
    <property type="entry name" value="NUDIX_hydrolase-like_dom_sf"/>
</dbReference>
<dbReference type="AlphaFoldDB" id="A0A8H5I0Q0"/>
<evidence type="ECO:0000313" key="1">
    <source>
        <dbReference type="EMBL" id="KAF5392882.1"/>
    </source>
</evidence>
<evidence type="ECO:0008006" key="3">
    <source>
        <dbReference type="Google" id="ProtNLM"/>
    </source>
</evidence>
<sequence>MPELNLTFLELVQLCDNANPFGPNSEKLVPLHLPSYPSPIGFLRPIVVEQLKKENEQSRNENQRELWVINIDQAGSKDRVEISAWADTPFKRTAAINVLCQRWRDTGLFSDVCGPTKWRSELYPIYKNPFGPHDYPTKEDDLDNLNFAFEMERSACALFGVVTYGVHMSIYQEVLSEHKSEGRELKIWVPTRAKNKQTGMTAFESLVKECMEEASITEEVVRKHARSTGAISYFFRTSAGWLQPEVEYVYALAIPPDADPALFTPKPLDGEVESFELLDQTTVIAKMKAGKFKPNCALVIIDLLIALGYLTPDNEPEFMQIVTRLHGRFDYDRW</sequence>
<dbReference type="GO" id="GO:0044715">
    <property type="term" value="F:8-oxo-dGDP phosphatase activity"/>
    <property type="evidence" value="ECO:0007669"/>
    <property type="project" value="TreeGrafter"/>
</dbReference>
<dbReference type="EMBL" id="JAACJN010000004">
    <property type="protein sequence ID" value="KAF5392882.1"/>
    <property type="molecule type" value="Genomic_DNA"/>
</dbReference>
<dbReference type="Proteomes" id="UP000518752">
    <property type="component" value="Unassembled WGS sequence"/>
</dbReference>
<dbReference type="PANTHER" id="PTHR13622">
    <property type="entry name" value="THIAMIN PYROPHOSPHOKINASE"/>
    <property type="match status" value="1"/>
</dbReference>
<dbReference type="PANTHER" id="PTHR13622:SF8">
    <property type="entry name" value="THIAMIN PYROPHOSPHOKINASE 1"/>
    <property type="match status" value="1"/>
</dbReference>
<protein>
    <recommendedName>
        <fullName evidence="3">Nudix hydrolase domain-containing protein</fullName>
    </recommendedName>
</protein>
<dbReference type="Gene3D" id="3.90.79.10">
    <property type="entry name" value="Nucleoside Triphosphate Pyrophosphohydrolase"/>
    <property type="match status" value="1"/>
</dbReference>
<name>A0A8H5I0Q0_9AGAR</name>